<name>A0AAV7NYQ0_PLEWA</name>
<organism evidence="1 2">
    <name type="scientific">Pleurodeles waltl</name>
    <name type="common">Iberian ribbed newt</name>
    <dbReference type="NCBI Taxonomy" id="8319"/>
    <lineage>
        <taxon>Eukaryota</taxon>
        <taxon>Metazoa</taxon>
        <taxon>Chordata</taxon>
        <taxon>Craniata</taxon>
        <taxon>Vertebrata</taxon>
        <taxon>Euteleostomi</taxon>
        <taxon>Amphibia</taxon>
        <taxon>Batrachia</taxon>
        <taxon>Caudata</taxon>
        <taxon>Salamandroidea</taxon>
        <taxon>Salamandridae</taxon>
        <taxon>Pleurodelinae</taxon>
        <taxon>Pleurodeles</taxon>
    </lineage>
</organism>
<keyword evidence="2" id="KW-1185">Reference proteome</keyword>
<protein>
    <submittedName>
        <fullName evidence="1">Uncharacterized protein</fullName>
    </submittedName>
</protein>
<sequence length="164" mass="18978">MGRAGKKVCNVRSVLARVEQEQEKYDERCLEKSRARNLVIGDWVRTRLWQGTWKGLSKWSEPKQVVKVRKYSVVLNDGKKWNMVDAKENATENLLQDKMHPMVTSSRILSELPPVDEESGKELWARTVQEDEDRLRLRTKRCGCGPVKMVKREGQNAEVPEARA</sequence>
<accession>A0AAV7NYQ0</accession>
<evidence type="ECO:0000313" key="1">
    <source>
        <dbReference type="EMBL" id="KAJ1120047.1"/>
    </source>
</evidence>
<reference evidence="1" key="1">
    <citation type="journal article" date="2022" name="bioRxiv">
        <title>Sequencing and chromosome-scale assembly of the giantPleurodeles waltlgenome.</title>
        <authorList>
            <person name="Brown T."/>
            <person name="Elewa A."/>
            <person name="Iarovenko S."/>
            <person name="Subramanian E."/>
            <person name="Araus A.J."/>
            <person name="Petzold A."/>
            <person name="Susuki M."/>
            <person name="Suzuki K.-i.T."/>
            <person name="Hayashi T."/>
            <person name="Toyoda A."/>
            <person name="Oliveira C."/>
            <person name="Osipova E."/>
            <person name="Leigh N.D."/>
            <person name="Simon A."/>
            <person name="Yun M.H."/>
        </authorList>
    </citation>
    <scope>NUCLEOTIDE SEQUENCE</scope>
    <source>
        <strain evidence="1">20211129_DDA</strain>
        <tissue evidence="1">Liver</tissue>
    </source>
</reference>
<evidence type="ECO:0000313" key="2">
    <source>
        <dbReference type="Proteomes" id="UP001066276"/>
    </source>
</evidence>
<dbReference type="AlphaFoldDB" id="A0AAV7NYQ0"/>
<comment type="caution">
    <text evidence="1">The sequence shown here is derived from an EMBL/GenBank/DDBJ whole genome shotgun (WGS) entry which is preliminary data.</text>
</comment>
<proteinExistence type="predicted"/>
<gene>
    <name evidence="1" type="ORF">NDU88_008230</name>
</gene>
<dbReference type="Proteomes" id="UP001066276">
    <property type="component" value="Chromosome 8"/>
</dbReference>
<dbReference type="EMBL" id="JANPWB010000012">
    <property type="protein sequence ID" value="KAJ1120047.1"/>
    <property type="molecule type" value="Genomic_DNA"/>
</dbReference>